<name>A0A9W5QE04_BACCE</name>
<accession>A0A9W5QE04</accession>
<proteinExistence type="predicted"/>
<dbReference type="InterPro" id="IPR057232">
    <property type="entry name" value="DUF7910"/>
</dbReference>
<dbReference type="Gene3D" id="2.80.10.50">
    <property type="match status" value="1"/>
</dbReference>
<organism evidence="2 3">
    <name type="scientific">Bacillus cereus ISP2954</name>
    <dbReference type="NCBI Taxonomy" id="1053215"/>
    <lineage>
        <taxon>Bacteria</taxon>
        <taxon>Bacillati</taxon>
        <taxon>Bacillota</taxon>
        <taxon>Bacilli</taxon>
        <taxon>Bacillales</taxon>
        <taxon>Bacillaceae</taxon>
        <taxon>Bacillus</taxon>
        <taxon>Bacillus cereus group</taxon>
    </lineage>
</organism>
<dbReference type="SUPFAM" id="SSF50405">
    <property type="entry name" value="Actin-crosslinking proteins"/>
    <property type="match status" value="1"/>
</dbReference>
<gene>
    <name evidence="2" type="ORF">IGU_03108</name>
</gene>
<dbReference type="Pfam" id="PF25490">
    <property type="entry name" value="DUF7910"/>
    <property type="match status" value="1"/>
</dbReference>
<dbReference type="PANTHER" id="PTHR12928:SF0">
    <property type="entry name" value="FSHD REGION GENE 1"/>
    <property type="match status" value="1"/>
</dbReference>
<comment type="caution">
    <text evidence="2">The sequence shown here is derived from an EMBL/GenBank/DDBJ whole genome shotgun (WGS) entry which is preliminary data.</text>
</comment>
<evidence type="ECO:0000259" key="1">
    <source>
        <dbReference type="Pfam" id="PF25490"/>
    </source>
</evidence>
<dbReference type="EMBL" id="AHEJ01000099">
    <property type="protein sequence ID" value="EOP59690.1"/>
    <property type="molecule type" value="Genomic_DNA"/>
</dbReference>
<protein>
    <recommendedName>
        <fullName evidence="1">DUF7910 domain-containing protein</fullName>
    </recommendedName>
</protein>
<reference evidence="2 3" key="1">
    <citation type="submission" date="2012-12" db="EMBL/GenBank/DDBJ databases">
        <title>The Genome Sequence of Bacillus cereus ISP2954.</title>
        <authorList>
            <consortium name="The Broad Institute Genome Sequencing Platform"/>
            <consortium name="The Broad Institute Genome Sequencing Center for Infectious Disease"/>
            <person name="Feldgarden M."/>
            <person name="Van der Auwera G.A."/>
            <person name="Mahillon J."/>
            <person name="Duprez V."/>
            <person name="Timmery S."/>
            <person name="Mattelet C."/>
            <person name="Dierick K."/>
            <person name="Sun M."/>
            <person name="Yu Z."/>
            <person name="Zhu L."/>
            <person name="Hu X."/>
            <person name="Shank E.B."/>
            <person name="Swiecicka I."/>
            <person name="Hansen B.M."/>
            <person name="Andrup L."/>
            <person name="Walker B."/>
            <person name="Young S.K."/>
            <person name="Zeng Q."/>
            <person name="Gargeya S."/>
            <person name="Fitzgerald M."/>
            <person name="Haas B."/>
            <person name="Abouelleil A."/>
            <person name="Alvarado L."/>
            <person name="Arachchi H.M."/>
            <person name="Berlin A.M."/>
            <person name="Chapman S.B."/>
            <person name="Dewar J."/>
            <person name="Goldberg J."/>
            <person name="Griggs A."/>
            <person name="Gujja S."/>
            <person name="Hansen M."/>
            <person name="Howarth C."/>
            <person name="Imamovic A."/>
            <person name="Larimer J."/>
            <person name="McCowan C."/>
            <person name="Murphy C."/>
            <person name="Neiman D."/>
            <person name="Pearson M."/>
            <person name="Priest M."/>
            <person name="Roberts A."/>
            <person name="Saif S."/>
            <person name="Shea T."/>
            <person name="Sisk P."/>
            <person name="Sykes S."/>
            <person name="Wortman J."/>
            <person name="Nusbaum C."/>
            <person name="Birren B."/>
        </authorList>
    </citation>
    <scope>NUCLEOTIDE SEQUENCE [LARGE SCALE GENOMIC DNA]</scope>
    <source>
        <strain evidence="2 3">ISP2954</strain>
    </source>
</reference>
<sequence length="196" mass="21571">MMYMSSMHIKGGMGMKRFITRASGNTISKKLVLMMLPMVLMILMITPSNDVSAANLSRAGSLKGVNLFNGSWTVAIQAANLQYVSAEPSGNVVANRNAVNEWEKFELIPTGELYTFALKAKSNGKYVSFEPNGRVVADRTSIGAWEKFILYNGGDNRIYVLQALSNGRFISANGGRELTANSYVAGSWERFVIVYF</sequence>
<dbReference type="Proteomes" id="UP000013989">
    <property type="component" value="Unassembled WGS sequence"/>
</dbReference>
<evidence type="ECO:0000313" key="3">
    <source>
        <dbReference type="Proteomes" id="UP000013989"/>
    </source>
</evidence>
<dbReference type="PANTHER" id="PTHR12928">
    <property type="entry name" value="FRG1 PROTEIN"/>
    <property type="match status" value="1"/>
</dbReference>
<dbReference type="CDD" id="cd00257">
    <property type="entry name" value="beta-trefoil_FSCN-like"/>
    <property type="match status" value="1"/>
</dbReference>
<dbReference type="GO" id="GO:0051015">
    <property type="term" value="F:actin filament binding"/>
    <property type="evidence" value="ECO:0007669"/>
    <property type="project" value="TreeGrafter"/>
</dbReference>
<feature type="domain" description="DUF7910" evidence="1">
    <location>
        <begin position="81"/>
        <end position="189"/>
    </location>
</feature>
<dbReference type="InterPro" id="IPR010414">
    <property type="entry name" value="FRG1"/>
</dbReference>
<dbReference type="AlphaFoldDB" id="A0A9W5QE04"/>
<dbReference type="InterPro" id="IPR008999">
    <property type="entry name" value="Actin-crosslinking"/>
</dbReference>
<evidence type="ECO:0000313" key="2">
    <source>
        <dbReference type="EMBL" id="EOP59690.1"/>
    </source>
</evidence>